<dbReference type="PANTHER" id="PTHR41282:SF1">
    <property type="entry name" value="CONSERVED TRANSMEMBRANE PROTEIN-RELATED"/>
    <property type="match status" value="1"/>
</dbReference>
<evidence type="ECO:0000313" key="3">
    <source>
        <dbReference type="Proteomes" id="UP000800303"/>
    </source>
</evidence>
<feature type="transmembrane region" description="Helical" evidence="1">
    <location>
        <begin position="220"/>
        <end position="240"/>
    </location>
</feature>
<feature type="transmembrane region" description="Helical" evidence="1">
    <location>
        <begin position="115"/>
        <end position="136"/>
    </location>
</feature>
<reference evidence="2 3" key="1">
    <citation type="submission" date="2020-01" db="EMBL/GenBank/DDBJ databases">
        <title>Polyphasic characterisation and genomic insights into a novel alkali tolerant bacterium VR-M41.</title>
        <authorList>
            <person name="Vemuluri V.R."/>
        </authorList>
    </citation>
    <scope>NUCLEOTIDE SEQUENCE [LARGE SCALE GENOMIC DNA]</scope>
    <source>
        <strain evidence="2 3">VR-M41</strain>
    </source>
</reference>
<feature type="transmembrane region" description="Helical" evidence="1">
    <location>
        <begin position="62"/>
        <end position="82"/>
    </location>
</feature>
<dbReference type="EMBL" id="JAAFGS010000001">
    <property type="protein sequence ID" value="NGZ74376.1"/>
    <property type="molecule type" value="Genomic_DNA"/>
</dbReference>
<gene>
    <name evidence="2" type="ORF">GYN08_03530</name>
</gene>
<feature type="transmembrane region" description="Helical" evidence="1">
    <location>
        <begin position="181"/>
        <end position="200"/>
    </location>
</feature>
<dbReference type="Pfam" id="PF12811">
    <property type="entry name" value="BaxI_1"/>
    <property type="match status" value="1"/>
</dbReference>
<protein>
    <submittedName>
        <fullName evidence="2">Bax inhibitor-1/YccA family protein</fullName>
    </submittedName>
</protein>
<evidence type="ECO:0000313" key="2">
    <source>
        <dbReference type="EMBL" id="NGZ74376.1"/>
    </source>
</evidence>
<sequence>MKMESRNPVFNKKMFDRAREDLIGSGTMTVGGTVHKTFVMLLLLIGGAAYTWYRFNQGQDVYGIMIAGVVLGLIAALVTTFVPKAAFITAPLYAIFEGLALGALSAAFEMQYPGIVLNAVLITVGTLFAMLLLYVTRIIKVTPSFRTGIIMATFAIMLVYLFDFVLGFFGVNVPFIHESGLIGIGISLFVVVIAALNLLLDFDFIEQGTGSGAPKHMEWYGAFGLMVTLVWLYLEVLKLLSKFAKRD</sequence>
<name>A0ABX0F042_9BACL</name>
<dbReference type="PANTHER" id="PTHR41282">
    <property type="entry name" value="CONSERVED TRANSMEMBRANE PROTEIN-RELATED"/>
    <property type="match status" value="1"/>
</dbReference>
<keyword evidence="1" id="KW-0812">Transmembrane</keyword>
<feature type="transmembrane region" description="Helical" evidence="1">
    <location>
        <begin position="88"/>
        <end position="108"/>
    </location>
</feature>
<accession>A0ABX0F042</accession>
<comment type="caution">
    <text evidence="2">The sequence shown here is derived from an EMBL/GenBank/DDBJ whole genome shotgun (WGS) entry which is preliminary data.</text>
</comment>
<dbReference type="Proteomes" id="UP000800303">
    <property type="component" value="Unassembled WGS sequence"/>
</dbReference>
<evidence type="ECO:0000256" key="1">
    <source>
        <dbReference type="SAM" id="Phobius"/>
    </source>
</evidence>
<dbReference type="PIRSF" id="PIRSF009160">
    <property type="entry name" value="UCP009160"/>
    <property type="match status" value="1"/>
</dbReference>
<dbReference type="InterPro" id="IPR010539">
    <property type="entry name" value="BaxI_1-like"/>
</dbReference>
<feature type="transmembrane region" description="Helical" evidence="1">
    <location>
        <begin position="37"/>
        <end position="55"/>
    </location>
</feature>
<keyword evidence="1" id="KW-0472">Membrane</keyword>
<keyword evidence="1" id="KW-1133">Transmembrane helix</keyword>
<proteinExistence type="predicted"/>
<keyword evidence="3" id="KW-1185">Reference proteome</keyword>
<feature type="transmembrane region" description="Helical" evidence="1">
    <location>
        <begin position="148"/>
        <end position="169"/>
    </location>
</feature>
<organism evidence="2 3">
    <name type="scientific">Saccharibacillus alkalitolerans</name>
    <dbReference type="NCBI Taxonomy" id="2705290"/>
    <lineage>
        <taxon>Bacteria</taxon>
        <taxon>Bacillati</taxon>
        <taxon>Bacillota</taxon>
        <taxon>Bacilli</taxon>
        <taxon>Bacillales</taxon>
        <taxon>Paenibacillaceae</taxon>
        <taxon>Saccharibacillus</taxon>
    </lineage>
</organism>